<keyword evidence="3" id="KW-0540">Nuclease</keyword>
<keyword evidence="4" id="KW-0255">Endonuclease</keyword>
<dbReference type="GO" id="GO:0003729">
    <property type="term" value="F:mRNA binding"/>
    <property type="evidence" value="ECO:0007669"/>
    <property type="project" value="InterPro"/>
</dbReference>
<accession>A0A4P7C1S0</accession>
<dbReference type="RefSeq" id="WP_134357967.1">
    <property type="nucleotide sequence ID" value="NZ_CP038033.1"/>
</dbReference>
<comment type="similarity">
    <text evidence="1">Belongs to the HicA mRNA interferase family.</text>
</comment>
<reference evidence="8 9" key="1">
    <citation type="submission" date="2019-03" db="EMBL/GenBank/DDBJ databases">
        <title>The genome sequence of Nitrosococcus wardiae strain D1FHST reveals the archetypal metabolic capacity of ammonia-oxidizing Gammaproteobacteria.</title>
        <authorList>
            <person name="Wang L."/>
            <person name="Lim C.K."/>
            <person name="Hanson T.E."/>
            <person name="Dang H."/>
            <person name="Klotz M.G."/>
        </authorList>
    </citation>
    <scope>NUCLEOTIDE SEQUENCE [LARGE SCALE GENOMIC DNA]</scope>
    <source>
        <strain evidence="8 9">D1FHS</strain>
    </source>
</reference>
<protein>
    <submittedName>
        <fullName evidence="8">Type II toxin-antitoxin system HicA family toxin</fullName>
    </submittedName>
</protein>
<gene>
    <name evidence="8" type="ORF">E3U44_09855</name>
</gene>
<dbReference type="Gene3D" id="3.30.920.30">
    <property type="entry name" value="Hypothetical protein"/>
    <property type="match status" value="1"/>
</dbReference>
<proteinExistence type="inferred from homology"/>
<dbReference type="KEGG" id="nwr:E3U44_09855"/>
<dbReference type="EMBL" id="CP038033">
    <property type="protein sequence ID" value="QBQ54776.1"/>
    <property type="molecule type" value="Genomic_DNA"/>
</dbReference>
<keyword evidence="6" id="KW-0694">RNA-binding</keyword>
<evidence type="ECO:0000313" key="9">
    <source>
        <dbReference type="Proteomes" id="UP000294325"/>
    </source>
</evidence>
<dbReference type="GO" id="GO:0016787">
    <property type="term" value="F:hydrolase activity"/>
    <property type="evidence" value="ECO:0007669"/>
    <property type="project" value="UniProtKB-KW"/>
</dbReference>
<organism evidence="8 9">
    <name type="scientific">Nitrosococcus wardiae</name>
    <dbReference type="NCBI Taxonomy" id="1814290"/>
    <lineage>
        <taxon>Bacteria</taxon>
        <taxon>Pseudomonadati</taxon>
        <taxon>Pseudomonadota</taxon>
        <taxon>Gammaproteobacteria</taxon>
        <taxon>Chromatiales</taxon>
        <taxon>Chromatiaceae</taxon>
        <taxon>Nitrosococcus</taxon>
    </lineage>
</organism>
<evidence type="ECO:0000313" key="8">
    <source>
        <dbReference type="EMBL" id="QBQ54776.1"/>
    </source>
</evidence>
<dbReference type="Pfam" id="PF07927">
    <property type="entry name" value="HicA_toxin"/>
    <property type="match status" value="1"/>
</dbReference>
<sequence length="67" mass="7407">MARKIRELIQDLKEAGFYEISGGGKGSHRKFAHAKYVGAVTLSGRSGDDAKPYQEKQVKQAIETVKK</sequence>
<dbReference type="SUPFAM" id="SSF54786">
    <property type="entry name" value="YcfA/nrd intein domain"/>
    <property type="match status" value="1"/>
</dbReference>
<keyword evidence="7" id="KW-0346">Stress response</keyword>
<dbReference type="OrthoDB" id="5772117at2"/>
<evidence type="ECO:0000256" key="7">
    <source>
        <dbReference type="ARBA" id="ARBA00023016"/>
    </source>
</evidence>
<dbReference type="InterPro" id="IPR012933">
    <property type="entry name" value="HicA_mRNA_interferase"/>
</dbReference>
<keyword evidence="2" id="KW-1277">Toxin-antitoxin system</keyword>
<name>A0A4P7C1S0_9GAMM</name>
<evidence type="ECO:0000256" key="1">
    <source>
        <dbReference type="ARBA" id="ARBA00006620"/>
    </source>
</evidence>
<evidence type="ECO:0000256" key="6">
    <source>
        <dbReference type="ARBA" id="ARBA00022884"/>
    </source>
</evidence>
<evidence type="ECO:0000256" key="2">
    <source>
        <dbReference type="ARBA" id="ARBA00022649"/>
    </source>
</evidence>
<dbReference type="AlphaFoldDB" id="A0A4P7C1S0"/>
<dbReference type="InterPro" id="IPR038570">
    <property type="entry name" value="HicA_sf"/>
</dbReference>
<evidence type="ECO:0000256" key="3">
    <source>
        <dbReference type="ARBA" id="ARBA00022722"/>
    </source>
</evidence>
<dbReference type="GO" id="GO:0004519">
    <property type="term" value="F:endonuclease activity"/>
    <property type="evidence" value="ECO:0007669"/>
    <property type="project" value="UniProtKB-KW"/>
</dbReference>
<keyword evidence="9" id="KW-1185">Reference proteome</keyword>
<keyword evidence="5" id="KW-0378">Hydrolase</keyword>
<evidence type="ECO:0000256" key="5">
    <source>
        <dbReference type="ARBA" id="ARBA00022801"/>
    </source>
</evidence>
<evidence type="ECO:0000256" key="4">
    <source>
        <dbReference type="ARBA" id="ARBA00022759"/>
    </source>
</evidence>
<dbReference type="Proteomes" id="UP000294325">
    <property type="component" value="Chromosome"/>
</dbReference>